<name>A0AAD5P2F1_ACENE</name>
<dbReference type="GO" id="GO:0003723">
    <property type="term" value="F:RNA binding"/>
    <property type="evidence" value="ECO:0007669"/>
    <property type="project" value="InterPro"/>
</dbReference>
<reference evidence="1" key="2">
    <citation type="submission" date="2023-02" db="EMBL/GenBank/DDBJ databases">
        <authorList>
            <person name="Swenson N.G."/>
            <person name="Wegrzyn J.L."/>
            <person name="Mcevoy S.L."/>
        </authorList>
    </citation>
    <scope>NUCLEOTIDE SEQUENCE</scope>
    <source>
        <strain evidence="1">91603</strain>
        <tissue evidence="1">Leaf</tissue>
    </source>
</reference>
<keyword evidence="2" id="KW-1185">Reference proteome</keyword>
<accession>A0AAD5P2F1</accession>
<dbReference type="InterPro" id="IPR011990">
    <property type="entry name" value="TPR-like_helical_dom_sf"/>
</dbReference>
<dbReference type="PANTHER" id="PTHR47926">
    <property type="entry name" value="PENTATRICOPEPTIDE REPEAT-CONTAINING PROTEIN"/>
    <property type="match status" value="1"/>
</dbReference>
<reference evidence="1" key="1">
    <citation type="journal article" date="2022" name="Plant J.">
        <title>Strategies of tolerance reflected in two North American maple genomes.</title>
        <authorList>
            <person name="McEvoy S.L."/>
            <person name="Sezen U.U."/>
            <person name="Trouern-Trend A."/>
            <person name="McMahon S.M."/>
            <person name="Schaberg P.G."/>
            <person name="Yang J."/>
            <person name="Wegrzyn J.L."/>
            <person name="Swenson N.G."/>
        </authorList>
    </citation>
    <scope>NUCLEOTIDE SEQUENCE</scope>
    <source>
        <strain evidence="1">91603</strain>
    </source>
</reference>
<dbReference type="GO" id="GO:0009451">
    <property type="term" value="P:RNA modification"/>
    <property type="evidence" value="ECO:0007669"/>
    <property type="project" value="InterPro"/>
</dbReference>
<dbReference type="AlphaFoldDB" id="A0AAD5P2F1"/>
<protein>
    <recommendedName>
        <fullName evidence="3">Pentatricopeptide repeat-containing protein</fullName>
    </recommendedName>
</protein>
<dbReference type="InterPro" id="IPR046960">
    <property type="entry name" value="PPR_At4g14850-like_plant"/>
</dbReference>
<proteinExistence type="predicted"/>
<dbReference type="EMBL" id="JAJSOW010000003">
    <property type="protein sequence ID" value="KAI9195852.1"/>
    <property type="molecule type" value="Genomic_DNA"/>
</dbReference>
<evidence type="ECO:0000313" key="2">
    <source>
        <dbReference type="Proteomes" id="UP001064489"/>
    </source>
</evidence>
<organism evidence="1 2">
    <name type="scientific">Acer negundo</name>
    <name type="common">Box elder</name>
    <dbReference type="NCBI Taxonomy" id="4023"/>
    <lineage>
        <taxon>Eukaryota</taxon>
        <taxon>Viridiplantae</taxon>
        <taxon>Streptophyta</taxon>
        <taxon>Embryophyta</taxon>
        <taxon>Tracheophyta</taxon>
        <taxon>Spermatophyta</taxon>
        <taxon>Magnoliopsida</taxon>
        <taxon>eudicotyledons</taxon>
        <taxon>Gunneridae</taxon>
        <taxon>Pentapetalae</taxon>
        <taxon>rosids</taxon>
        <taxon>malvids</taxon>
        <taxon>Sapindales</taxon>
        <taxon>Sapindaceae</taxon>
        <taxon>Hippocastanoideae</taxon>
        <taxon>Acereae</taxon>
        <taxon>Acer</taxon>
    </lineage>
</organism>
<comment type="caution">
    <text evidence="1">The sequence shown here is derived from an EMBL/GenBank/DDBJ whole genome shotgun (WGS) entry which is preliminary data.</text>
</comment>
<dbReference type="Gene3D" id="1.25.40.10">
    <property type="entry name" value="Tetratricopeptide repeat domain"/>
    <property type="match status" value="1"/>
</dbReference>
<gene>
    <name evidence="1" type="ORF">LWI28_018735</name>
</gene>
<evidence type="ECO:0000313" key="1">
    <source>
        <dbReference type="EMBL" id="KAI9195852.1"/>
    </source>
</evidence>
<dbReference type="PANTHER" id="PTHR47926:SF347">
    <property type="entry name" value="PENTATRICOPEPTIDE REPEAT-CONTAINING PROTEIN"/>
    <property type="match status" value="1"/>
</dbReference>
<sequence>MASGVHPDHNVFPSVLKSSTLSVDLRFGESVHACIVRLGFHLDLYTNNALMNMYAKFQSLDMSTRDEFFGLQVSRGHKIYVHEVLDGIPERNGDGQSKSVLVSCNEPNTDYRKHGFEESVLGSGDNVNLHSVELPCSDGARHVDEGSCAKSQKLIMGGVCKWIVLGSGLFEEALSMVREMRNANLKPDSFTLSSVLRIFAEYIDVIKGKEIHRYAIRHGLDTDLFIGSSLIDMYAQCTRVEDSHRLLGFHGTQLLQGLCRMACLMKD</sequence>
<evidence type="ECO:0008006" key="3">
    <source>
        <dbReference type="Google" id="ProtNLM"/>
    </source>
</evidence>
<dbReference type="Proteomes" id="UP001064489">
    <property type="component" value="Chromosome 1"/>
</dbReference>